<comment type="caution">
    <text evidence="3">The sequence shown here is derived from an EMBL/GenBank/DDBJ whole genome shotgun (WGS) entry which is preliminary data.</text>
</comment>
<dbReference type="PROSITE" id="PS50144">
    <property type="entry name" value="MATH"/>
    <property type="match status" value="1"/>
</dbReference>
<evidence type="ECO:0000256" key="1">
    <source>
        <dbReference type="ARBA" id="ARBA00023054"/>
    </source>
</evidence>
<protein>
    <recommendedName>
        <fullName evidence="2">MATH domain-containing protein</fullName>
    </recommendedName>
</protein>
<name>A0A427BA92_ENSVE</name>
<reference evidence="3 4" key="1">
    <citation type="journal article" date="2014" name="Agronomy (Basel)">
        <title>A Draft Genome Sequence for Ensete ventricosum, the Drought-Tolerant Tree Against Hunger.</title>
        <authorList>
            <person name="Harrison J."/>
            <person name="Moore K.A."/>
            <person name="Paszkiewicz K."/>
            <person name="Jones T."/>
            <person name="Grant M."/>
            <person name="Ambacheew D."/>
            <person name="Muzemil S."/>
            <person name="Studholme D.J."/>
        </authorList>
    </citation>
    <scope>NUCLEOTIDE SEQUENCE [LARGE SCALE GENOMIC DNA]</scope>
</reference>
<accession>A0A427BA92</accession>
<dbReference type="SUPFAM" id="SSF49599">
    <property type="entry name" value="TRAF domain-like"/>
    <property type="match status" value="1"/>
</dbReference>
<dbReference type="Pfam" id="PF22486">
    <property type="entry name" value="MATH_2"/>
    <property type="match status" value="1"/>
</dbReference>
<dbReference type="PANTHER" id="PTHR46236">
    <property type="entry name" value="TRAF-LIKE SUPERFAMILY PROTEIN"/>
    <property type="match status" value="1"/>
</dbReference>
<organism evidence="3 4">
    <name type="scientific">Ensete ventricosum</name>
    <name type="common">Abyssinian banana</name>
    <name type="synonym">Musa ensete</name>
    <dbReference type="NCBI Taxonomy" id="4639"/>
    <lineage>
        <taxon>Eukaryota</taxon>
        <taxon>Viridiplantae</taxon>
        <taxon>Streptophyta</taxon>
        <taxon>Embryophyta</taxon>
        <taxon>Tracheophyta</taxon>
        <taxon>Spermatophyta</taxon>
        <taxon>Magnoliopsida</taxon>
        <taxon>Liliopsida</taxon>
        <taxon>Zingiberales</taxon>
        <taxon>Musaceae</taxon>
        <taxon>Ensete</taxon>
    </lineage>
</organism>
<dbReference type="EMBL" id="AMZH03000126">
    <property type="protein sequence ID" value="RRT85374.1"/>
    <property type="molecule type" value="Genomic_DNA"/>
</dbReference>
<proteinExistence type="predicted"/>
<dbReference type="Proteomes" id="UP000287651">
    <property type="component" value="Unassembled WGS sequence"/>
</dbReference>
<evidence type="ECO:0000259" key="2">
    <source>
        <dbReference type="PROSITE" id="PS50144"/>
    </source>
</evidence>
<dbReference type="InterPro" id="IPR050804">
    <property type="entry name" value="MCC"/>
</dbReference>
<dbReference type="AlphaFoldDB" id="A0A427BA92"/>
<evidence type="ECO:0000313" key="4">
    <source>
        <dbReference type="Proteomes" id="UP000287651"/>
    </source>
</evidence>
<sequence length="113" mass="12902">MFRRIQLYPNVSPYTNFLAMFMVLDNSGTLPSKTRVYVDYSLCLVDQINGKHEKLSVALFFAVQRQFSLDGVGWGWPKFQDWKDMQNPSKGFLRNDTCIVEASIAVLGEVSIT</sequence>
<gene>
    <name evidence="3" type="ORF">B296_00009479</name>
</gene>
<dbReference type="InterPro" id="IPR002083">
    <property type="entry name" value="MATH/TRAF_dom"/>
</dbReference>
<feature type="domain" description="MATH" evidence="2">
    <location>
        <begin position="1"/>
        <end position="104"/>
    </location>
</feature>
<dbReference type="InterPro" id="IPR008974">
    <property type="entry name" value="TRAF-like"/>
</dbReference>
<keyword evidence="1" id="KW-0175">Coiled coil</keyword>
<dbReference type="CDD" id="cd00121">
    <property type="entry name" value="MATH"/>
    <property type="match status" value="1"/>
</dbReference>
<evidence type="ECO:0000313" key="3">
    <source>
        <dbReference type="EMBL" id="RRT85374.1"/>
    </source>
</evidence>
<dbReference type="PANTHER" id="PTHR46236:SF35">
    <property type="entry name" value="MATH DOMAIN-CONTAINING PROTEIN"/>
    <property type="match status" value="1"/>
</dbReference>
<dbReference type="Gene3D" id="2.60.210.10">
    <property type="entry name" value="Apoptosis, Tumor Necrosis Factor Receptor Associated Protein 2, Chain A"/>
    <property type="match status" value="1"/>
</dbReference>